<dbReference type="AlphaFoldDB" id="F1LAR2"/>
<accession>F1LAR2</accession>
<dbReference type="InterPro" id="IPR003677">
    <property type="entry name" value="ANIS5_cation-bd"/>
</dbReference>
<proteinExistence type="evidence at transcript level"/>
<dbReference type="PANTHER" id="PTHR21593">
    <property type="entry name" value="PRION-LIKE- Q/N-RICH -DOMAIN-BEARING PROTEIN PROTEIN"/>
    <property type="match status" value="1"/>
</dbReference>
<dbReference type="Pfam" id="PF02520">
    <property type="entry name" value="ANIS5_cation-bd"/>
    <property type="match status" value="1"/>
</dbReference>
<organism evidence="2">
    <name type="scientific">Ascaris suum</name>
    <name type="common">Pig roundworm</name>
    <name type="synonym">Ascaris lumbricoides</name>
    <dbReference type="NCBI Taxonomy" id="6253"/>
    <lineage>
        <taxon>Eukaryota</taxon>
        <taxon>Metazoa</taxon>
        <taxon>Ecdysozoa</taxon>
        <taxon>Nematoda</taxon>
        <taxon>Chromadorea</taxon>
        <taxon>Rhabditida</taxon>
        <taxon>Spirurina</taxon>
        <taxon>Ascaridomorpha</taxon>
        <taxon>Ascaridoidea</taxon>
        <taxon>Ascarididae</taxon>
        <taxon>Ascaris</taxon>
    </lineage>
</organism>
<dbReference type="InterPro" id="IPR052823">
    <property type="entry name" value="SXP/RAL-2_related"/>
</dbReference>
<dbReference type="EMBL" id="JI175719">
    <property type="protein sequence ID" value="ADY47216.1"/>
    <property type="molecule type" value="mRNA"/>
</dbReference>
<feature type="domain" description="SXP/RAL-2 family protein Ani s 5-like cation-binding" evidence="1">
    <location>
        <begin position="81"/>
        <end position="185"/>
    </location>
</feature>
<dbReference type="PANTHER" id="PTHR21593:SF36">
    <property type="entry name" value="DUF148 DOMAIN-CONTAINING PROTEIN-RELATED"/>
    <property type="match status" value="1"/>
</dbReference>
<name>F1LAR2_ASCSU</name>
<protein>
    <submittedName>
        <fullName evidence="2">OV-17 antigen</fullName>
    </submittedName>
</protein>
<evidence type="ECO:0000259" key="1">
    <source>
        <dbReference type="Pfam" id="PF02520"/>
    </source>
</evidence>
<reference evidence="2" key="1">
    <citation type="journal article" date="2011" name="Genome Res.">
        <title>Deep small RNA sequencing from the nematode Ascaris reveals conservation, functional diversification, and novel developmental profiles.</title>
        <authorList>
            <person name="Wang J."/>
            <person name="Czech B."/>
            <person name="Crunk A."/>
            <person name="Wallace A."/>
            <person name="Mitreva M."/>
            <person name="Hannon G.J."/>
            <person name="Davis R.E."/>
        </authorList>
    </citation>
    <scope>NUCLEOTIDE SEQUENCE</scope>
</reference>
<sequence length="196" mass="21404">MATSPLTFTSSTMIFDSAFTYGNSSSCVILVLVDRPSTSFVQRSNEMKYLITVTCLFVLALVEGQTPSRVPPFLVGAPESAVKDFFELIKKDEEKTDPEIEADIDAFVAKLGADYTNKFKAFKAELKAHEAEYEKAHAAAIAKFSPAAKEADAKLTAIAEDAKLNGIQKRQKIKETMESLPKEVRDELEKAIAGGA</sequence>
<evidence type="ECO:0000313" key="2">
    <source>
        <dbReference type="EMBL" id="ADY47216.1"/>
    </source>
</evidence>